<comment type="caution">
    <text evidence="1">The sequence shown here is derived from an EMBL/GenBank/DDBJ whole genome shotgun (WGS) entry which is preliminary data.</text>
</comment>
<organism evidence="1 2">
    <name type="scientific">Belnapia arida</name>
    <dbReference type="NCBI Taxonomy" id="2804533"/>
    <lineage>
        <taxon>Bacteria</taxon>
        <taxon>Pseudomonadati</taxon>
        <taxon>Pseudomonadota</taxon>
        <taxon>Alphaproteobacteria</taxon>
        <taxon>Acetobacterales</taxon>
        <taxon>Roseomonadaceae</taxon>
        <taxon>Belnapia</taxon>
    </lineage>
</organism>
<evidence type="ECO:0000313" key="2">
    <source>
        <dbReference type="Proteomes" id="UP000660885"/>
    </source>
</evidence>
<dbReference type="EMBL" id="JAETWB010000085">
    <property type="protein sequence ID" value="MBL6082588.1"/>
    <property type="molecule type" value="Genomic_DNA"/>
</dbReference>
<protein>
    <submittedName>
        <fullName evidence="1">Uncharacterized protein</fullName>
    </submittedName>
</protein>
<dbReference type="RefSeq" id="WP_202835921.1">
    <property type="nucleotide sequence ID" value="NZ_JAETWB010000085.1"/>
</dbReference>
<accession>A0ABS1UD42</accession>
<gene>
    <name evidence="1" type="ORF">JMJ56_31990</name>
</gene>
<sequence length="92" mass="10733">MFDEDYYISNNDDIRTAVAKKQISSAGEHYFNTGYFEGRMPSKILVDEKFYLESNPDVAEAIRRGGIQNAQEHFEYSGFREGRLPYKDFSLF</sequence>
<proteinExistence type="predicted"/>
<reference evidence="1 2" key="1">
    <citation type="submission" date="2021-01" db="EMBL/GenBank/DDBJ databases">
        <title>Belnapia mucosa sp. nov. and Belnapia arida sp. nov., isolated from the Tabernas Desert (Almeria, Spain).</title>
        <authorList>
            <person name="Molina-Menor E."/>
            <person name="Vidal-Verdu A."/>
            <person name="Calonge A."/>
            <person name="Satari L."/>
            <person name="Pereto J."/>
            <person name="Porcar M."/>
        </authorList>
    </citation>
    <scope>NUCLEOTIDE SEQUENCE [LARGE SCALE GENOMIC DNA]</scope>
    <source>
        <strain evidence="1 2">T18</strain>
    </source>
</reference>
<keyword evidence="2" id="KW-1185">Reference proteome</keyword>
<name>A0ABS1UD42_9PROT</name>
<dbReference type="Proteomes" id="UP000660885">
    <property type="component" value="Unassembled WGS sequence"/>
</dbReference>
<evidence type="ECO:0000313" key="1">
    <source>
        <dbReference type="EMBL" id="MBL6082588.1"/>
    </source>
</evidence>